<dbReference type="Pfam" id="PF13692">
    <property type="entry name" value="Glyco_trans_1_4"/>
    <property type="match status" value="1"/>
</dbReference>
<comment type="caution">
    <text evidence="1">The sequence shown here is derived from an EMBL/GenBank/DDBJ whole genome shotgun (WGS) entry which is preliminary data.</text>
</comment>
<dbReference type="RefSeq" id="WP_274232401.1">
    <property type="nucleotide sequence ID" value="NZ_BAABHQ010000008.1"/>
</dbReference>
<sequence length="375" mass="40678">MTELRILALTSYGEHTAMTGGRLRRDNLLRALAERGHHVARFDVPSRPGPRSAIRAVQVVAQRAFRDALARSDVALLGDVFCLPSVPLIRRSEIPIILDLVDSPYRLASSDPRRTMAQKCHTLAGAAQLVPVMQLLYPLVSAVTYISDDDASWDRARVRRGPRTHVVPNGIAAPLFELDLCPPPDDGYVAWLADWTYAPNRDSLRWFVEEVAPRLPDTVLERITLFGAGDPWTISAEGGALERSRSRMASAGFVERLADVYRGARAVVAPVTRGAGVNNKVLEPLAAGRPLVTTVVGTRGLPPAVLDNLRYATDGAGFAAELRALLSTTWEPASARAARASVDSLSWERAGALMENVLVGVAQRRGPTASHGHVR</sequence>
<dbReference type="Gene3D" id="3.40.50.2000">
    <property type="entry name" value="Glycogen Phosphorylase B"/>
    <property type="match status" value="2"/>
</dbReference>
<gene>
    <name evidence="1" type="ORF">GCM10023203_32500</name>
</gene>
<evidence type="ECO:0000313" key="1">
    <source>
        <dbReference type="EMBL" id="GAA4879374.1"/>
    </source>
</evidence>
<evidence type="ECO:0008006" key="3">
    <source>
        <dbReference type="Google" id="ProtNLM"/>
    </source>
</evidence>
<keyword evidence="2" id="KW-1185">Reference proteome</keyword>
<dbReference type="EMBL" id="BAABHQ010000008">
    <property type="protein sequence ID" value="GAA4879374.1"/>
    <property type="molecule type" value="Genomic_DNA"/>
</dbReference>
<proteinExistence type="predicted"/>
<protein>
    <recommendedName>
        <fullName evidence="3">Glycosyltransferase involved in cell wall biosynthesis</fullName>
    </recommendedName>
</protein>
<reference evidence="2" key="1">
    <citation type="journal article" date="2019" name="Int. J. Syst. Evol. Microbiol.">
        <title>The Global Catalogue of Microorganisms (GCM) 10K type strain sequencing project: providing services to taxonomists for standard genome sequencing and annotation.</title>
        <authorList>
            <consortium name="The Broad Institute Genomics Platform"/>
            <consortium name="The Broad Institute Genome Sequencing Center for Infectious Disease"/>
            <person name="Wu L."/>
            <person name="Ma J."/>
        </authorList>
    </citation>
    <scope>NUCLEOTIDE SEQUENCE [LARGE SCALE GENOMIC DNA]</scope>
    <source>
        <strain evidence="2">JCM 17983</strain>
    </source>
</reference>
<organism evidence="1 2">
    <name type="scientific">Actinomycetospora straminea</name>
    <dbReference type="NCBI Taxonomy" id="663607"/>
    <lineage>
        <taxon>Bacteria</taxon>
        <taxon>Bacillati</taxon>
        <taxon>Actinomycetota</taxon>
        <taxon>Actinomycetes</taxon>
        <taxon>Pseudonocardiales</taxon>
        <taxon>Pseudonocardiaceae</taxon>
        <taxon>Actinomycetospora</taxon>
    </lineage>
</organism>
<dbReference type="Proteomes" id="UP001500457">
    <property type="component" value="Unassembled WGS sequence"/>
</dbReference>
<accession>A0ABP9EI01</accession>
<evidence type="ECO:0000313" key="2">
    <source>
        <dbReference type="Proteomes" id="UP001500457"/>
    </source>
</evidence>
<name>A0ABP9EI01_9PSEU</name>
<dbReference type="SUPFAM" id="SSF53756">
    <property type="entry name" value="UDP-Glycosyltransferase/glycogen phosphorylase"/>
    <property type="match status" value="1"/>
</dbReference>